<name>A0A6J4K0I6_9CHLR</name>
<proteinExistence type="predicted"/>
<evidence type="ECO:0000313" key="1">
    <source>
        <dbReference type="EMBL" id="CAA9292487.1"/>
    </source>
</evidence>
<protein>
    <submittedName>
        <fullName evidence="1">Uncharacterized protein</fullName>
    </submittedName>
</protein>
<sequence length="210" mass="23233">MGGTGSGRWTYHDKKLTVEECWAINVSDVARVVDASKPGLTSASLRPIKPATGRKMPLVRCAIEVGDDGTQLLRLSYEISVKGSFEHAVEQVLRLQTTRPNFGGVRWWFSCPRTVDGEECGRRVGKLYLPPGGRYFACRLCLGLSYESCQKSHHRDGLLALMAGETSGEAFEAVKRAFTHPSKEARRQKEGPSPNLLDAFDEMFGRAKGR</sequence>
<reference evidence="1" key="1">
    <citation type="submission" date="2020-02" db="EMBL/GenBank/DDBJ databases">
        <authorList>
            <person name="Meier V. D."/>
        </authorList>
    </citation>
    <scope>NUCLEOTIDE SEQUENCE</scope>
    <source>
        <strain evidence="1">AVDCRST_MAG93</strain>
    </source>
</reference>
<accession>A0A6J4K0I6</accession>
<organism evidence="1">
    <name type="scientific">uncultured Chloroflexia bacterium</name>
    <dbReference type="NCBI Taxonomy" id="1672391"/>
    <lineage>
        <taxon>Bacteria</taxon>
        <taxon>Bacillati</taxon>
        <taxon>Chloroflexota</taxon>
        <taxon>Chloroflexia</taxon>
        <taxon>environmental samples</taxon>
    </lineage>
</organism>
<dbReference type="EMBL" id="CADCTR010001357">
    <property type="protein sequence ID" value="CAA9292487.1"/>
    <property type="molecule type" value="Genomic_DNA"/>
</dbReference>
<dbReference type="AlphaFoldDB" id="A0A6J4K0I6"/>
<gene>
    <name evidence="1" type="ORF">AVDCRST_MAG93-4009</name>
</gene>